<dbReference type="SMART" id="SM00646">
    <property type="entry name" value="Ami_3"/>
    <property type="match status" value="1"/>
</dbReference>
<reference evidence="5 6" key="1">
    <citation type="submission" date="2018-03" db="EMBL/GenBank/DDBJ databases">
        <title>Genomic Encyclopedia of Type Strains, Phase III (KMG-III): the genomes of soil and plant-associated and newly described type strains.</title>
        <authorList>
            <person name="Whitman W."/>
        </authorList>
    </citation>
    <scope>NUCLEOTIDE SEQUENCE [LARGE SCALE GENOMIC DNA]</scope>
    <source>
        <strain evidence="5 6">CGMCC 1.12259</strain>
    </source>
</reference>
<dbReference type="Gene3D" id="3.40.630.40">
    <property type="entry name" value="Zn-dependent exopeptidases"/>
    <property type="match status" value="1"/>
</dbReference>
<evidence type="ECO:0000259" key="4">
    <source>
        <dbReference type="SMART" id="SM00646"/>
    </source>
</evidence>
<name>A0A2P8H361_9BACL</name>
<evidence type="ECO:0000256" key="3">
    <source>
        <dbReference type="SAM" id="SignalP"/>
    </source>
</evidence>
<organism evidence="5 6">
    <name type="scientific">Planomicrobium soli</name>
    <dbReference type="NCBI Taxonomy" id="1176648"/>
    <lineage>
        <taxon>Bacteria</taxon>
        <taxon>Bacillati</taxon>
        <taxon>Bacillota</taxon>
        <taxon>Bacilli</taxon>
        <taxon>Bacillales</taxon>
        <taxon>Caryophanaceae</taxon>
        <taxon>Planomicrobium</taxon>
    </lineage>
</organism>
<dbReference type="AlphaFoldDB" id="A0A2P8H361"/>
<dbReference type="PANTHER" id="PTHR30404">
    <property type="entry name" value="N-ACETYLMURAMOYL-L-ALANINE AMIDASE"/>
    <property type="match status" value="1"/>
</dbReference>
<keyword evidence="6" id="KW-1185">Reference proteome</keyword>
<dbReference type="Gene3D" id="2.30.30.40">
    <property type="entry name" value="SH3 Domains"/>
    <property type="match status" value="4"/>
</dbReference>
<dbReference type="CDD" id="cd02696">
    <property type="entry name" value="MurNAc-LAA"/>
    <property type="match status" value="1"/>
</dbReference>
<evidence type="ECO:0000256" key="2">
    <source>
        <dbReference type="SAM" id="MobiDB-lite"/>
    </source>
</evidence>
<dbReference type="RefSeq" id="WP_106532883.1">
    <property type="nucleotide sequence ID" value="NZ_PYAT01000004.1"/>
</dbReference>
<dbReference type="SUPFAM" id="SSF53187">
    <property type="entry name" value="Zn-dependent exopeptidases"/>
    <property type="match status" value="1"/>
</dbReference>
<dbReference type="InterPro" id="IPR050695">
    <property type="entry name" value="N-acetylmuramoyl_amidase_3"/>
</dbReference>
<sequence length="798" mass="88132">MTAYIKVNVHLLIVLLVLQLLPNQALATESEELLETTYPEVSLSSSKTNEIELFEDESAETVSTTIPNETSVELIEEKELVSLIRYIQITPDEEPLVWTGFVRTSTIVHSDTDKESENALISEEAAETEDHIDIPEEESSVTGPVESADNTDSSIVESEESKKAILTQEIATPEMIEDSLTQELSQENTALEQKAAEIIEVPEEAQDSAEPLKTEEAEEPKAAQEETEALKADEKLETEKVQEAQTVSKQAFSLFSTATAVNQTLQGIGLNQTTNVYKENSKSSSVLKTYKQGQIMKFQQYNSEWYSATVYIAGKAQKGFINKDDIDLLKPEQRINGFAVVDLVQVHETPSSAAKVLKTYKFGQAMVYRTFSSNWHKVTIILNGAAQTGYIKAANVNTKKLEDPPASKANVVSLKGIAAAPTVSVYNATSQNASKLKSYKMGHILTFTLHNDQWYKATVYVSSKAQTGYINKKDVELITTNPQKIEGIGLNNLTNIYSKAATEASILKSYSLGTKLVYKTYTASWYEATVYVNGKAQVGYIHKDDVEEITTKPVKLNGIGIKSPTKIYSRASTGSTVLRTYLYGSKLIFKTYTTNWYQATFYINGTPHIGYINKADVAMLNGKVVYLDPGHGGKDGGAAANGIVEKDLVLDISLRVEQLLQNAGFTVLMTRRTDIFLELAERTRLANASNADLFVSIHANAFNGSAKGIETFWYDKHEAEESKRLANEIQKNLVEQTGLSDRRVAQGNYHVIRETEAPSALVEVGFIDNAIDAAKLKLAEYKQRAAEGIFAGILKFFT</sequence>
<dbReference type="GO" id="GO:0030288">
    <property type="term" value="C:outer membrane-bounded periplasmic space"/>
    <property type="evidence" value="ECO:0007669"/>
    <property type="project" value="TreeGrafter"/>
</dbReference>
<feature type="region of interest" description="Disordered" evidence="2">
    <location>
        <begin position="202"/>
        <end position="228"/>
    </location>
</feature>
<dbReference type="EMBL" id="PYAT01000004">
    <property type="protein sequence ID" value="PSL40664.1"/>
    <property type="molecule type" value="Genomic_DNA"/>
</dbReference>
<dbReference type="PANTHER" id="PTHR30404:SF0">
    <property type="entry name" value="N-ACETYLMURAMOYL-L-ALANINE AMIDASE AMIC"/>
    <property type="match status" value="1"/>
</dbReference>
<proteinExistence type="predicted"/>
<dbReference type="GO" id="GO:0008745">
    <property type="term" value="F:N-acetylmuramoyl-L-alanine amidase activity"/>
    <property type="evidence" value="ECO:0007669"/>
    <property type="project" value="InterPro"/>
</dbReference>
<dbReference type="InterPro" id="IPR002508">
    <property type="entry name" value="MurNAc-LAA_cat"/>
</dbReference>
<dbReference type="Proteomes" id="UP000242682">
    <property type="component" value="Unassembled WGS sequence"/>
</dbReference>
<evidence type="ECO:0000313" key="5">
    <source>
        <dbReference type="EMBL" id="PSL40664.1"/>
    </source>
</evidence>
<feature type="domain" description="MurNAc-LAA" evidence="4">
    <location>
        <begin position="683"/>
        <end position="794"/>
    </location>
</feature>
<keyword evidence="3" id="KW-0732">Signal</keyword>
<gene>
    <name evidence="5" type="ORF">B0H99_104126</name>
</gene>
<dbReference type="OrthoDB" id="9806267at2"/>
<evidence type="ECO:0000313" key="6">
    <source>
        <dbReference type="Proteomes" id="UP000242682"/>
    </source>
</evidence>
<dbReference type="GO" id="GO:0009253">
    <property type="term" value="P:peptidoglycan catabolic process"/>
    <property type="evidence" value="ECO:0007669"/>
    <property type="project" value="InterPro"/>
</dbReference>
<feature type="compositionally biased region" description="Basic and acidic residues" evidence="2">
    <location>
        <begin position="210"/>
        <end position="228"/>
    </location>
</feature>
<comment type="caution">
    <text evidence="5">The sequence shown here is derived from an EMBL/GenBank/DDBJ whole genome shotgun (WGS) entry which is preliminary data.</text>
</comment>
<feature type="region of interest" description="Disordered" evidence="2">
    <location>
        <begin position="124"/>
        <end position="170"/>
    </location>
</feature>
<evidence type="ECO:0000256" key="1">
    <source>
        <dbReference type="ARBA" id="ARBA00022801"/>
    </source>
</evidence>
<feature type="signal peptide" evidence="3">
    <location>
        <begin position="1"/>
        <end position="27"/>
    </location>
</feature>
<feature type="chain" id="PRO_5015105892" evidence="3">
    <location>
        <begin position="28"/>
        <end position="798"/>
    </location>
</feature>
<accession>A0A2P8H361</accession>
<dbReference type="Pfam" id="PF01520">
    <property type="entry name" value="Amidase_3"/>
    <property type="match status" value="1"/>
</dbReference>
<keyword evidence="1" id="KW-0378">Hydrolase</keyword>
<protein>
    <submittedName>
        <fullName evidence="5">N-acetylmuramoyl-L-alanine amidase</fullName>
    </submittedName>
</protein>